<comment type="caution">
    <text evidence="2">The sequence shown here is derived from an EMBL/GenBank/DDBJ whole genome shotgun (WGS) entry which is preliminary data.</text>
</comment>
<gene>
    <name evidence="2" type="ORF">AVEN_128604_1</name>
</gene>
<evidence type="ECO:0000313" key="2">
    <source>
        <dbReference type="EMBL" id="GBN73304.1"/>
    </source>
</evidence>
<feature type="compositionally biased region" description="Acidic residues" evidence="1">
    <location>
        <begin position="29"/>
        <end position="43"/>
    </location>
</feature>
<name>A0A4Y2RC05_ARAVE</name>
<reference evidence="2 3" key="1">
    <citation type="journal article" date="2019" name="Sci. Rep.">
        <title>Orb-weaving spider Araneus ventricosus genome elucidates the spidroin gene catalogue.</title>
        <authorList>
            <person name="Kono N."/>
            <person name="Nakamura H."/>
            <person name="Ohtoshi R."/>
            <person name="Moran D.A.P."/>
            <person name="Shinohara A."/>
            <person name="Yoshida Y."/>
            <person name="Fujiwara M."/>
            <person name="Mori M."/>
            <person name="Tomita M."/>
            <person name="Arakawa K."/>
        </authorList>
    </citation>
    <scope>NUCLEOTIDE SEQUENCE [LARGE SCALE GENOMIC DNA]</scope>
</reference>
<evidence type="ECO:0000313" key="3">
    <source>
        <dbReference type="Proteomes" id="UP000499080"/>
    </source>
</evidence>
<keyword evidence="3" id="KW-1185">Reference proteome</keyword>
<dbReference type="Proteomes" id="UP000499080">
    <property type="component" value="Unassembled WGS sequence"/>
</dbReference>
<protein>
    <submittedName>
        <fullName evidence="2">Uncharacterized protein</fullName>
    </submittedName>
</protein>
<proteinExistence type="predicted"/>
<dbReference type="AlphaFoldDB" id="A0A4Y2RC05"/>
<sequence>MCFEPSKVLAKSLELTDDRMVFESVLSEIGDEMENDDEKDDTDSSQSLLTSEGSSSISSVPGIFFLSLSSINYDHFRVLDSANLVQGSHGP</sequence>
<organism evidence="2 3">
    <name type="scientific">Araneus ventricosus</name>
    <name type="common">Orbweaver spider</name>
    <name type="synonym">Epeira ventricosa</name>
    <dbReference type="NCBI Taxonomy" id="182803"/>
    <lineage>
        <taxon>Eukaryota</taxon>
        <taxon>Metazoa</taxon>
        <taxon>Ecdysozoa</taxon>
        <taxon>Arthropoda</taxon>
        <taxon>Chelicerata</taxon>
        <taxon>Arachnida</taxon>
        <taxon>Araneae</taxon>
        <taxon>Araneomorphae</taxon>
        <taxon>Entelegynae</taxon>
        <taxon>Araneoidea</taxon>
        <taxon>Araneidae</taxon>
        <taxon>Araneus</taxon>
    </lineage>
</organism>
<dbReference type="EMBL" id="BGPR01016518">
    <property type="protein sequence ID" value="GBN73304.1"/>
    <property type="molecule type" value="Genomic_DNA"/>
</dbReference>
<accession>A0A4Y2RC05</accession>
<feature type="compositionally biased region" description="Low complexity" evidence="1">
    <location>
        <begin position="44"/>
        <end position="57"/>
    </location>
</feature>
<feature type="region of interest" description="Disordered" evidence="1">
    <location>
        <begin position="27"/>
        <end position="57"/>
    </location>
</feature>
<evidence type="ECO:0000256" key="1">
    <source>
        <dbReference type="SAM" id="MobiDB-lite"/>
    </source>
</evidence>